<dbReference type="PROSITE" id="PS00676">
    <property type="entry name" value="SIGMA54_INTERACT_2"/>
    <property type="match status" value="1"/>
</dbReference>
<keyword evidence="5" id="KW-0804">Transcription</keyword>
<dbReference type="InterPro" id="IPR025944">
    <property type="entry name" value="Sigma_54_int_dom_CS"/>
</dbReference>
<dbReference type="FunFam" id="3.40.50.300:FF:000006">
    <property type="entry name" value="DNA-binding transcriptional regulator NtrC"/>
    <property type="match status" value="1"/>
</dbReference>
<evidence type="ECO:0000259" key="7">
    <source>
        <dbReference type="PROSITE" id="PS50045"/>
    </source>
</evidence>
<dbReference type="InterPro" id="IPR003593">
    <property type="entry name" value="AAA+_ATPase"/>
</dbReference>
<evidence type="ECO:0000256" key="3">
    <source>
        <dbReference type="ARBA" id="ARBA00023015"/>
    </source>
</evidence>
<dbReference type="PANTHER" id="PTHR32071:SF113">
    <property type="entry name" value="ALGINATE BIOSYNTHESIS TRANSCRIPTIONAL REGULATORY PROTEIN ALGB"/>
    <property type="match status" value="1"/>
</dbReference>
<keyword evidence="3" id="KW-0805">Transcription regulation</keyword>
<dbReference type="SMART" id="SM00382">
    <property type="entry name" value="AAA"/>
    <property type="match status" value="1"/>
</dbReference>
<dbReference type="InterPro" id="IPR027417">
    <property type="entry name" value="P-loop_NTPase"/>
</dbReference>
<dbReference type="Gene3D" id="1.10.10.60">
    <property type="entry name" value="Homeodomain-like"/>
    <property type="match status" value="1"/>
</dbReference>
<keyword evidence="4" id="KW-0238">DNA-binding</keyword>
<keyword evidence="6" id="KW-0597">Phosphoprotein</keyword>
<dbReference type="PROSITE" id="PS50110">
    <property type="entry name" value="RESPONSE_REGULATORY"/>
    <property type="match status" value="1"/>
</dbReference>
<proteinExistence type="predicted"/>
<sequence>MTNILIIDDDQMLCEMVCRKLLTLGHEVSSAHTLSDGIAAANEIAFDLVILDVRLPDGSGIEALPQFRAIKPQPEIIIITGEGDPDSAELSIKTGAWDYIEKPISMREITLQVTRSLEFHQAKTTCQPKTMLKRDAIVGNAPLMEACLENVAQSACTDTPVLITGETGTGKELFARAIHANSNRSSGPFVVLDCAALPDKLVESLLFGHRKGSFTGADHARDGMILQANKGTLFMDEVGELPIAIQRAFLRVLQERRFRPIGSSQELKSDFRLVAATNRDLESMVQEGSFRKDLFFRLKAAVIQLPPLHERKTDIEKLALHYISIFCKRSGMITKGVSPEFMHSLQAYSWPGNVRELVNAIDVALANAQGHNVLIPMHLPVNIRVSLKRRTIGNAVTPIGAGGERAVQRVDLPPLKDALEETERRYLHSLMARTEANIPSACRISGLSRSGLYARLKKYNINRST</sequence>
<keyword evidence="2" id="KW-0067">ATP-binding</keyword>
<dbReference type="Pfam" id="PF02954">
    <property type="entry name" value="HTH_8"/>
    <property type="match status" value="1"/>
</dbReference>
<evidence type="ECO:0000256" key="5">
    <source>
        <dbReference type="ARBA" id="ARBA00023163"/>
    </source>
</evidence>
<dbReference type="PROSITE" id="PS00688">
    <property type="entry name" value="SIGMA54_INTERACT_3"/>
    <property type="match status" value="1"/>
</dbReference>
<evidence type="ECO:0000259" key="8">
    <source>
        <dbReference type="PROSITE" id="PS50110"/>
    </source>
</evidence>
<keyword evidence="10" id="KW-1185">Reference proteome</keyword>
<dbReference type="Pfam" id="PF00072">
    <property type="entry name" value="Response_reg"/>
    <property type="match status" value="1"/>
</dbReference>
<dbReference type="GO" id="GO:0043565">
    <property type="term" value="F:sequence-specific DNA binding"/>
    <property type="evidence" value="ECO:0007669"/>
    <property type="project" value="InterPro"/>
</dbReference>
<reference evidence="9 10" key="1">
    <citation type="submission" date="2019-11" db="EMBL/GenBank/DDBJ databases">
        <title>Comparative genomics of hydrocarbon-degrading Desulfosarcina strains.</title>
        <authorList>
            <person name="Watanabe M."/>
            <person name="Kojima H."/>
            <person name="Fukui M."/>
        </authorList>
    </citation>
    <scope>NUCLEOTIDE SEQUENCE [LARGE SCALE GENOMIC DNA]</scope>
    <source>
        <strain evidence="10">oXyS1</strain>
    </source>
</reference>
<accession>A0A5K8A982</accession>
<dbReference type="Proteomes" id="UP000422108">
    <property type="component" value="Chromosome"/>
</dbReference>
<dbReference type="RefSeq" id="WP_155310274.1">
    <property type="nucleotide sequence ID" value="NZ_AP021879.1"/>
</dbReference>
<dbReference type="Gene3D" id="1.10.8.60">
    <property type="match status" value="1"/>
</dbReference>
<dbReference type="SUPFAM" id="SSF46689">
    <property type="entry name" value="Homeodomain-like"/>
    <property type="match status" value="1"/>
</dbReference>
<dbReference type="InterPro" id="IPR058031">
    <property type="entry name" value="AAA_lid_NorR"/>
</dbReference>
<protein>
    <submittedName>
        <fullName evidence="9">Fis family transcriptional regulator</fullName>
    </submittedName>
</protein>
<name>A0A5K8A982_9BACT</name>
<dbReference type="Gene3D" id="3.40.50.2300">
    <property type="match status" value="1"/>
</dbReference>
<feature type="modified residue" description="4-aspartylphosphate" evidence="6">
    <location>
        <position position="52"/>
    </location>
</feature>
<dbReference type="InterPro" id="IPR011006">
    <property type="entry name" value="CheY-like_superfamily"/>
</dbReference>
<gene>
    <name evidence="9" type="ORF">DSCOOX_22160</name>
</gene>
<dbReference type="AlphaFoldDB" id="A0A5K8A982"/>
<dbReference type="CDD" id="cd00009">
    <property type="entry name" value="AAA"/>
    <property type="match status" value="1"/>
</dbReference>
<dbReference type="SUPFAM" id="SSF52172">
    <property type="entry name" value="CheY-like"/>
    <property type="match status" value="1"/>
</dbReference>
<dbReference type="PROSITE" id="PS00675">
    <property type="entry name" value="SIGMA54_INTERACT_1"/>
    <property type="match status" value="1"/>
</dbReference>
<dbReference type="SUPFAM" id="SSF52540">
    <property type="entry name" value="P-loop containing nucleoside triphosphate hydrolases"/>
    <property type="match status" value="1"/>
</dbReference>
<dbReference type="GO" id="GO:0000160">
    <property type="term" value="P:phosphorelay signal transduction system"/>
    <property type="evidence" value="ECO:0007669"/>
    <property type="project" value="InterPro"/>
</dbReference>
<feature type="domain" description="Sigma-54 factor interaction" evidence="7">
    <location>
        <begin position="137"/>
        <end position="366"/>
    </location>
</feature>
<dbReference type="InterPro" id="IPR002197">
    <property type="entry name" value="HTH_Fis"/>
</dbReference>
<dbReference type="InterPro" id="IPR025662">
    <property type="entry name" value="Sigma_54_int_dom_ATP-bd_1"/>
</dbReference>
<evidence type="ECO:0000313" key="10">
    <source>
        <dbReference type="Proteomes" id="UP000422108"/>
    </source>
</evidence>
<organism evidence="9 10">
    <name type="scientific">Desulfosarcina ovata subsp. ovata</name>
    <dbReference type="NCBI Taxonomy" id="2752305"/>
    <lineage>
        <taxon>Bacteria</taxon>
        <taxon>Pseudomonadati</taxon>
        <taxon>Thermodesulfobacteriota</taxon>
        <taxon>Desulfobacteria</taxon>
        <taxon>Desulfobacterales</taxon>
        <taxon>Desulfosarcinaceae</taxon>
        <taxon>Desulfosarcina</taxon>
    </lineage>
</organism>
<dbReference type="Pfam" id="PF25601">
    <property type="entry name" value="AAA_lid_14"/>
    <property type="match status" value="1"/>
</dbReference>
<dbReference type="InterPro" id="IPR025943">
    <property type="entry name" value="Sigma_54_int_dom_ATP-bd_2"/>
</dbReference>
<dbReference type="InterPro" id="IPR009057">
    <property type="entry name" value="Homeodomain-like_sf"/>
</dbReference>
<dbReference type="Pfam" id="PF00158">
    <property type="entry name" value="Sigma54_activat"/>
    <property type="match status" value="1"/>
</dbReference>
<dbReference type="InterPro" id="IPR002078">
    <property type="entry name" value="Sigma_54_int"/>
</dbReference>
<evidence type="ECO:0000256" key="1">
    <source>
        <dbReference type="ARBA" id="ARBA00022741"/>
    </source>
</evidence>
<dbReference type="PROSITE" id="PS50045">
    <property type="entry name" value="SIGMA54_INTERACT_4"/>
    <property type="match status" value="1"/>
</dbReference>
<evidence type="ECO:0000256" key="6">
    <source>
        <dbReference type="PROSITE-ProRule" id="PRU00169"/>
    </source>
</evidence>
<feature type="domain" description="Response regulatory" evidence="8">
    <location>
        <begin position="3"/>
        <end position="117"/>
    </location>
</feature>
<dbReference type="PANTHER" id="PTHR32071">
    <property type="entry name" value="TRANSCRIPTIONAL REGULATORY PROTEIN"/>
    <property type="match status" value="1"/>
</dbReference>
<dbReference type="SMART" id="SM00448">
    <property type="entry name" value="REC"/>
    <property type="match status" value="1"/>
</dbReference>
<dbReference type="GO" id="GO:0006355">
    <property type="term" value="P:regulation of DNA-templated transcription"/>
    <property type="evidence" value="ECO:0007669"/>
    <property type="project" value="InterPro"/>
</dbReference>
<dbReference type="Gene3D" id="3.40.50.300">
    <property type="entry name" value="P-loop containing nucleotide triphosphate hydrolases"/>
    <property type="match status" value="1"/>
</dbReference>
<dbReference type="CDD" id="cd00156">
    <property type="entry name" value="REC"/>
    <property type="match status" value="1"/>
</dbReference>
<dbReference type="InterPro" id="IPR001789">
    <property type="entry name" value="Sig_transdc_resp-reg_receiver"/>
</dbReference>
<evidence type="ECO:0000256" key="4">
    <source>
        <dbReference type="ARBA" id="ARBA00023125"/>
    </source>
</evidence>
<evidence type="ECO:0000256" key="2">
    <source>
        <dbReference type="ARBA" id="ARBA00022840"/>
    </source>
</evidence>
<dbReference type="EMBL" id="AP021879">
    <property type="protein sequence ID" value="BBO89036.1"/>
    <property type="molecule type" value="Genomic_DNA"/>
</dbReference>
<keyword evidence="1" id="KW-0547">Nucleotide-binding</keyword>
<dbReference type="GO" id="GO:0005524">
    <property type="term" value="F:ATP binding"/>
    <property type="evidence" value="ECO:0007669"/>
    <property type="project" value="UniProtKB-KW"/>
</dbReference>
<evidence type="ECO:0000313" key="9">
    <source>
        <dbReference type="EMBL" id="BBO89036.1"/>
    </source>
</evidence>